<sequence length="197" mass="21824">MARSAYVGEEIRKWDGGNGFPFSASFTPPPQEQIGIHARYTQDSGGRRKREMRLDPASSLIALSSIPTQTKFCSISLYRRQLRTLHRRDLDGVQVSSTIASPPSIPAMLRRPPSIREGGKDIYDRWGEGSLPLSTLSLSDGHDEQGDPGDKTRTELPDGESDGIGEEPRPPLLVSGLAYRRNRFVTALASHWKDHSL</sequence>
<evidence type="ECO:0000313" key="3">
    <source>
        <dbReference type="Proteomes" id="UP000677054"/>
    </source>
</evidence>
<gene>
    <name evidence="2" type="ORF">DSTB1V02_LOCUS2619</name>
</gene>
<dbReference type="EMBL" id="CAJPEV010000300">
    <property type="protein sequence ID" value="CAG0883682.1"/>
    <property type="molecule type" value="Genomic_DNA"/>
</dbReference>
<accession>A0A7R8X2T4</accession>
<dbReference type="EMBL" id="LR899817">
    <property type="protein sequence ID" value="CAD7242666.1"/>
    <property type="molecule type" value="Genomic_DNA"/>
</dbReference>
<feature type="region of interest" description="Disordered" evidence="1">
    <location>
        <begin position="134"/>
        <end position="171"/>
    </location>
</feature>
<protein>
    <submittedName>
        <fullName evidence="2">Uncharacterized protein</fullName>
    </submittedName>
</protein>
<dbReference type="Proteomes" id="UP000677054">
    <property type="component" value="Unassembled WGS sequence"/>
</dbReference>
<keyword evidence="3" id="KW-1185">Reference proteome</keyword>
<evidence type="ECO:0000256" key="1">
    <source>
        <dbReference type="SAM" id="MobiDB-lite"/>
    </source>
</evidence>
<reference evidence="2" key="1">
    <citation type="submission" date="2020-11" db="EMBL/GenBank/DDBJ databases">
        <authorList>
            <person name="Tran Van P."/>
        </authorList>
    </citation>
    <scope>NUCLEOTIDE SEQUENCE</scope>
</reference>
<evidence type="ECO:0000313" key="2">
    <source>
        <dbReference type="EMBL" id="CAD7242666.1"/>
    </source>
</evidence>
<proteinExistence type="predicted"/>
<dbReference type="AlphaFoldDB" id="A0A7R8X2T4"/>
<name>A0A7R8X2T4_9CRUS</name>
<organism evidence="2">
    <name type="scientific">Darwinula stevensoni</name>
    <dbReference type="NCBI Taxonomy" id="69355"/>
    <lineage>
        <taxon>Eukaryota</taxon>
        <taxon>Metazoa</taxon>
        <taxon>Ecdysozoa</taxon>
        <taxon>Arthropoda</taxon>
        <taxon>Crustacea</taxon>
        <taxon>Oligostraca</taxon>
        <taxon>Ostracoda</taxon>
        <taxon>Podocopa</taxon>
        <taxon>Podocopida</taxon>
        <taxon>Darwinulocopina</taxon>
        <taxon>Darwinuloidea</taxon>
        <taxon>Darwinulidae</taxon>
        <taxon>Darwinula</taxon>
    </lineage>
</organism>
<feature type="compositionally biased region" description="Basic and acidic residues" evidence="1">
    <location>
        <begin position="140"/>
        <end position="156"/>
    </location>
</feature>